<evidence type="ECO:0000256" key="8">
    <source>
        <dbReference type="ARBA" id="ARBA00037982"/>
    </source>
</evidence>
<dbReference type="PROSITE" id="PS50011">
    <property type="entry name" value="PROTEIN_KINASE_DOM"/>
    <property type="match status" value="1"/>
</dbReference>
<evidence type="ECO:0000256" key="4">
    <source>
        <dbReference type="ARBA" id="ARBA00022741"/>
    </source>
</evidence>
<keyword evidence="7" id="KW-0652">Protein synthesis inhibitor</keyword>
<dbReference type="InterPro" id="IPR008271">
    <property type="entry name" value="Ser/Thr_kinase_AS"/>
</dbReference>
<dbReference type="GO" id="GO:0017148">
    <property type="term" value="P:negative regulation of translation"/>
    <property type="evidence" value="ECO:0007669"/>
    <property type="project" value="UniProtKB-KW"/>
</dbReference>
<keyword evidence="4" id="KW-0547">Nucleotide-binding</keyword>
<reference evidence="14" key="2">
    <citation type="submission" date="2020-05" db="UniProtKB">
        <authorList>
            <consortium name="EnsemblMetazoa"/>
        </authorList>
    </citation>
    <scope>IDENTIFICATION</scope>
    <source>
        <strain evidence="14">wikel</strain>
    </source>
</reference>
<dbReference type="PANTHER" id="PTHR11042:SF160">
    <property type="entry name" value="EUKARYOTIC TRANSLATION INITIATION FACTOR 2-ALPHA KINASE 1"/>
    <property type="match status" value="1"/>
</dbReference>
<keyword evidence="13" id="KW-0648">Protein biosynthesis</keyword>
<dbReference type="Proteomes" id="UP000001555">
    <property type="component" value="Unassembled WGS sequence"/>
</dbReference>
<dbReference type="GO" id="GO:0004674">
    <property type="term" value="F:protein serine/threonine kinase activity"/>
    <property type="evidence" value="ECO:0007669"/>
    <property type="project" value="UniProtKB-KW"/>
</dbReference>
<evidence type="ECO:0000256" key="7">
    <source>
        <dbReference type="ARBA" id="ARBA00023193"/>
    </source>
</evidence>
<accession>B7PA00</accession>
<dbReference type="AlphaFoldDB" id="B7PA00"/>
<keyword evidence="2" id="KW-0723">Serine/threonine-protein kinase</keyword>
<feature type="region of interest" description="Disordered" evidence="11">
    <location>
        <begin position="1"/>
        <end position="22"/>
    </location>
</feature>
<evidence type="ECO:0000256" key="11">
    <source>
        <dbReference type="SAM" id="MobiDB-lite"/>
    </source>
</evidence>
<dbReference type="HOGENOM" id="CLU_761375_0_0_1"/>
<proteinExistence type="inferred from homology"/>
<keyword evidence="6" id="KW-0067">ATP-binding</keyword>
<keyword evidence="5 13" id="KW-0418">Kinase</keyword>
<dbReference type="VEuPathDB" id="VectorBase:ISCP_004544"/>
<evidence type="ECO:0000313" key="15">
    <source>
        <dbReference type="Proteomes" id="UP000001555"/>
    </source>
</evidence>
<evidence type="ECO:0000256" key="2">
    <source>
        <dbReference type="ARBA" id="ARBA00022527"/>
    </source>
</evidence>
<dbReference type="InterPro" id="IPR011009">
    <property type="entry name" value="Kinase-like_dom_sf"/>
</dbReference>
<feature type="domain" description="Protein kinase" evidence="12">
    <location>
        <begin position="40"/>
        <end position="314"/>
    </location>
</feature>
<protein>
    <recommendedName>
        <fullName evidence="1">non-specific serine/threonine protein kinase</fullName>
        <ecNumber evidence="1">2.7.11.1</ecNumber>
    </recommendedName>
</protein>
<dbReference type="VEuPathDB" id="VectorBase:ISCI003167"/>
<dbReference type="STRING" id="6945.B7PA00"/>
<dbReference type="Gene3D" id="1.10.510.10">
    <property type="entry name" value="Transferase(Phosphotransferase) domain 1"/>
    <property type="match status" value="1"/>
</dbReference>
<dbReference type="OrthoDB" id="6434949at2759"/>
<organism>
    <name type="scientific">Ixodes scapularis</name>
    <name type="common">Black-legged tick</name>
    <name type="synonym">Deer tick</name>
    <dbReference type="NCBI Taxonomy" id="6945"/>
    <lineage>
        <taxon>Eukaryota</taxon>
        <taxon>Metazoa</taxon>
        <taxon>Ecdysozoa</taxon>
        <taxon>Arthropoda</taxon>
        <taxon>Chelicerata</taxon>
        <taxon>Arachnida</taxon>
        <taxon>Acari</taxon>
        <taxon>Parasitiformes</taxon>
        <taxon>Ixodida</taxon>
        <taxon>Ixodoidea</taxon>
        <taxon>Ixodidae</taxon>
        <taxon>Ixodinae</taxon>
        <taxon>Ixodes</taxon>
    </lineage>
</organism>
<dbReference type="EMBL" id="DS668279">
    <property type="protein sequence ID" value="EEC03422.1"/>
    <property type="molecule type" value="Genomic_DNA"/>
</dbReference>
<comment type="catalytic activity">
    <reaction evidence="10">
        <text>L-seryl-[protein] + ATP = O-phospho-L-seryl-[protein] + ADP + H(+)</text>
        <dbReference type="Rhea" id="RHEA:17989"/>
        <dbReference type="Rhea" id="RHEA-COMP:9863"/>
        <dbReference type="Rhea" id="RHEA-COMP:11604"/>
        <dbReference type="ChEBI" id="CHEBI:15378"/>
        <dbReference type="ChEBI" id="CHEBI:29999"/>
        <dbReference type="ChEBI" id="CHEBI:30616"/>
        <dbReference type="ChEBI" id="CHEBI:83421"/>
        <dbReference type="ChEBI" id="CHEBI:456216"/>
        <dbReference type="EC" id="2.7.11.1"/>
    </reaction>
    <physiologicalReaction direction="left-to-right" evidence="10">
        <dbReference type="Rhea" id="RHEA:17990"/>
    </physiologicalReaction>
</comment>
<dbReference type="EMBL" id="ABJB010529477">
    <property type="status" value="NOT_ANNOTATED_CDS"/>
    <property type="molecule type" value="Genomic_DNA"/>
</dbReference>
<dbReference type="GO" id="GO:0003743">
    <property type="term" value="F:translation initiation factor activity"/>
    <property type="evidence" value="ECO:0007669"/>
    <property type="project" value="UniProtKB-KW"/>
</dbReference>
<dbReference type="Pfam" id="PF00069">
    <property type="entry name" value="Pkinase"/>
    <property type="match status" value="1"/>
</dbReference>
<evidence type="ECO:0000256" key="9">
    <source>
        <dbReference type="ARBA" id="ARBA00048659"/>
    </source>
</evidence>
<evidence type="ECO:0000313" key="13">
    <source>
        <dbReference type="EMBL" id="EEC03422.1"/>
    </source>
</evidence>
<dbReference type="GO" id="GO:0006950">
    <property type="term" value="P:response to stress"/>
    <property type="evidence" value="ECO:0007669"/>
    <property type="project" value="UniProtKB-ARBA"/>
</dbReference>
<name>B7PA00_IXOSC</name>
<evidence type="ECO:0000256" key="1">
    <source>
        <dbReference type="ARBA" id="ARBA00012513"/>
    </source>
</evidence>
<evidence type="ECO:0000313" key="14">
    <source>
        <dbReference type="EnsemblMetazoa" id="ISCW003167-PA"/>
    </source>
</evidence>
<comment type="similarity">
    <text evidence="8">Belongs to the protein kinase superfamily. Ser/Thr protein kinase family. GCN2 subfamily.</text>
</comment>
<dbReference type="EMBL" id="ABJB010233091">
    <property type="status" value="NOT_ANNOTATED_CDS"/>
    <property type="molecule type" value="Genomic_DNA"/>
</dbReference>
<dbReference type="PaxDb" id="6945-B7PA00"/>
<reference evidence="13 15" key="1">
    <citation type="submission" date="2008-03" db="EMBL/GenBank/DDBJ databases">
        <title>Annotation of Ixodes scapularis.</title>
        <authorList>
            <consortium name="Ixodes scapularis Genome Project Consortium"/>
            <person name="Caler E."/>
            <person name="Hannick L.I."/>
            <person name="Bidwell S."/>
            <person name="Joardar V."/>
            <person name="Thiagarajan M."/>
            <person name="Amedeo P."/>
            <person name="Galinsky K.J."/>
            <person name="Schobel S."/>
            <person name="Inman J."/>
            <person name="Hostetler J."/>
            <person name="Miller J."/>
            <person name="Hammond M."/>
            <person name="Megy K."/>
            <person name="Lawson D."/>
            <person name="Kodira C."/>
            <person name="Sutton G."/>
            <person name="Meyer J."/>
            <person name="Hill C.A."/>
            <person name="Birren B."/>
            <person name="Nene V."/>
            <person name="Collins F."/>
            <person name="Alarcon-Chaidez F."/>
            <person name="Wikel S."/>
            <person name="Strausberg R."/>
        </authorList>
    </citation>
    <scope>NUCLEOTIDE SEQUENCE [LARGE SCALE GENOMIC DNA]</scope>
    <source>
        <strain evidence="15">Wikel</strain>
        <strain evidence="13">Wikel colony</strain>
    </source>
</reference>
<dbReference type="InterPro" id="IPR000719">
    <property type="entry name" value="Prot_kinase_dom"/>
</dbReference>
<evidence type="ECO:0000256" key="6">
    <source>
        <dbReference type="ARBA" id="ARBA00022840"/>
    </source>
</evidence>
<dbReference type="VEuPathDB" id="VectorBase:ISCW003167"/>
<dbReference type="InterPro" id="IPR050339">
    <property type="entry name" value="CC_SR_Kinase"/>
</dbReference>
<evidence type="ECO:0000256" key="10">
    <source>
        <dbReference type="ARBA" id="ARBA00048977"/>
    </source>
</evidence>
<dbReference type="InParanoid" id="B7PA00"/>
<dbReference type="EC" id="2.7.11.1" evidence="1"/>
<evidence type="ECO:0000259" key="12">
    <source>
        <dbReference type="PROSITE" id="PS50011"/>
    </source>
</evidence>
<evidence type="ECO:0000256" key="3">
    <source>
        <dbReference type="ARBA" id="ARBA00022679"/>
    </source>
</evidence>
<dbReference type="EMBL" id="ABJB010281387">
    <property type="status" value="NOT_ANNOTATED_CDS"/>
    <property type="molecule type" value="Genomic_DNA"/>
</dbReference>
<dbReference type="SUPFAM" id="SSF56112">
    <property type="entry name" value="Protein kinase-like (PK-like)"/>
    <property type="match status" value="1"/>
</dbReference>
<evidence type="ECO:0000256" key="5">
    <source>
        <dbReference type="ARBA" id="ARBA00022777"/>
    </source>
</evidence>
<dbReference type="GO" id="GO:0005524">
    <property type="term" value="F:ATP binding"/>
    <property type="evidence" value="ECO:0007669"/>
    <property type="project" value="UniProtKB-KW"/>
</dbReference>
<dbReference type="SMART" id="SM00220">
    <property type="entry name" value="S_TKc"/>
    <property type="match status" value="1"/>
</dbReference>
<dbReference type="EMBL" id="ABJB010126365">
    <property type="status" value="NOT_ANNOTATED_CDS"/>
    <property type="molecule type" value="Genomic_DNA"/>
</dbReference>
<keyword evidence="15" id="KW-1185">Reference proteome</keyword>
<dbReference type="EMBL" id="ABJB010428139">
    <property type="status" value="NOT_ANNOTATED_CDS"/>
    <property type="molecule type" value="Genomic_DNA"/>
</dbReference>
<gene>
    <name evidence="13" type="ORF">IscW_ISCW003167</name>
</gene>
<dbReference type="PANTHER" id="PTHR11042">
    <property type="entry name" value="EUKARYOTIC TRANSLATION INITIATION FACTOR 2-ALPHA KINASE EIF2-ALPHA KINASE -RELATED"/>
    <property type="match status" value="1"/>
</dbReference>
<dbReference type="PROSITE" id="PS00108">
    <property type="entry name" value="PROTEIN_KINASE_ST"/>
    <property type="match status" value="1"/>
</dbReference>
<dbReference type="FunFam" id="1.10.510.10:FF:001797">
    <property type="entry name" value="Eukaryotic translation initiation factor 2-alpha kinase-like protein"/>
    <property type="match status" value="1"/>
</dbReference>
<keyword evidence="13" id="KW-0396">Initiation factor</keyword>
<dbReference type="EnsemblMetazoa" id="ISCW003167-RA">
    <property type="protein sequence ID" value="ISCW003167-PA"/>
    <property type="gene ID" value="ISCW003167"/>
</dbReference>
<keyword evidence="3 13" id="KW-0808">Transferase</keyword>
<sequence length="364" mass="40876">MPRPSLQRSTSLFTESDDSNCVNNGDPEGQCASLQEPSDANIVFASGDSLFSRTEFHMRVRHSSRSDSEVSKSMTDTFKYSRRKTLSHESGERRIETAREHAFQLLNASNVKGVLFIQMELCSGNLADWLASRNRKIEEGLENCSVNIEGALAIFKQILKGVQYIHSQGLIHRDLKPQNILFDSKGSIVKLGDFGLATMNCQDSGQELGSHQWRQSLGHTQGVGTSLYAAPEQRQAFYDAKVDIYSLGVVLTELACPFFTAHERISELQKLHQGCLPSSLRNHLPSVASAVQAMCHQDPKERPSAAEILHSPLFVAKDEIIKDLKNNLVERQKEIEDLKESLRMKTLELQWYQEHYGPSSLNQQ</sequence>
<comment type="catalytic activity">
    <reaction evidence="9">
        <text>L-threonyl-[protein] + ATP = O-phospho-L-threonyl-[protein] + ADP + H(+)</text>
        <dbReference type="Rhea" id="RHEA:46608"/>
        <dbReference type="Rhea" id="RHEA-COMP:11060"/>
        <dbReference type="Rhea" id="RHEA-COMP:11605"/>
        <dbReference type="ChEBI" id="CHEBI:15378"/>
        <dbReference type="ChEBI" id="CHEBI:30013"/>
        <dbReference type="ChEBI" id="CHEBI:30616"/>
        <dbReference type="ChEBI" id="CHEBI:61977"/>
        <dbReference type="ChEBI" id="CHEBI:456216"/>
        <dbReference type="EC" id="2.7.11.1"/>
    </reaction>
    <physiologicalReaction direction="left-to-right" evidence="9">
        <dbReference type="Rhea" id="RHEA:46609"/>
    </physiologicalReaction>
</comment>